<feature type="compositionally biased region" description="Low complexity" evidence="7">
    <location>
        <begin position="799"/>
        <end position="817"/>
    </location>
</feature>
<dbReference type="PROSITE" id="PS50109">
    <property type="entry name" value="HIS_KIN"/>
    <property type="match status" value="1"/>
</dbReference>
<evidence type="ECO:0000256" key="8">
    <source>
        <dbReference type="SAM" id="Phobius"/>
    </source>
</evidence>
<proteinExistence type="predicted"/>
<feature type="compositionally biased region" description="Low complexity" evidence="7">
    <location>
        <begin position="763"/>
        <end position="774"/>
    </location>
</feature>
<keyword evidence="6" id="KW-0902">Two-component regulatory system</keyword>
<evidence type="ECO:0000256" key="1">
    <source>
        <dbReference type="ARBA" id="ARBA00000085"/>
    </source>
</evidence>
<dbReference type="Pfam" id="PF02518">
    <property type="entry name" value="HATPase_c"/>
    <property type="match status" value="1"/>
</dbReference>
<feature type="transmembrane region" description="Helical" evidence="8">
    <location>
        <begin position="312"/>
        <end position="335"/>
    </location>
</feature>
<feature type="region of interest" description="Disordered" evidence="7">
    <location>
        <begin position="670"/>
        <end position="711"/>
    </location>
</feature>
<dbReference type="SUPFAM" id="SSF55874">
    <property type="entry name" value="ATPase domain of HSP90 chaperone/DNA topoisomerase II/histidine kinase"/>
    <property type="match status" value="1"/>
</dbReference>
<comment type="caution">
    <text evidence="9">The sequence shown here is derived from an EMBL/GenBank/DDBJ whole genome shotgun (WGS) entry which is preliminary data.</text>
</comment>
<dbReference type="EMBL" id="AMRA01000031">
    <property type="protein sequence ID" value="EKF24744.1"/>
    <property type="molecule type" value="Genomic_DNA"/>
</dbReference>
<name>K5BKE9_MYCHD</name>
<dbReference type="InterPro" id="IPR005467">
    <property type="entry name" value="His_kinase_dom"/>
</dbReference>
<evidence type="ECO:0000313" key="9">
    <source>
        <dbReference type="EMBL" id="EKF24744.1"/>
    </source>
</evidence>
<feature type="transmembrane region" description="Helical" evidence="8">
    <location>
        <begin position="38"/>
        <end position="56"/>
    </location>
</feature>
<dbReference type="EC" id="2.7.13.3" evidence="2"/>
<dbReference type="PANTHER" id="PTHR44936:SF9">
    <property type="entry name" value="SENSOR PROTEIN CREC"/>
    <property type="match status" value="1"/>
</dbReference>
<dbReference type="SMART" id="SM00387">
    <property type="entry name" value="HATPase_c"/>
    <property type="match status" value="1"/>
</dbReference>
<dbReference type="OrthoDB" id="4652229at2"/>
<keyword evidence="8" id="KW-0812">Transmembrane</keyword>
<dbReference type="Gene3D" id="3.30.565.10">
    <property type="entry name" value="Histidine kinase-like ATPase, C-terminal domain"/>
    <property type="match status" value="1"/>
</dbReference>
<dbReference type="GO" id="GO:0000160">
    <property type="term" value="P:phosphorelay signal transduction system"/>
    <property type="evidence" value="ECO:0007669"/>
    <property type="project" value="UniProtKB-KW"/>
</dbReference>
<evidence type="ECO:0000313" key="10">
    <source>
        <dbReference type="Proteomes" id="UP000006265"/>
    </source>
</evidence>
<dbReference type="Proteomes" id="UP000006265">
    <property type="component" value="Unassembled WGS sequence"/>
</dbReference>
<evidence type="ECO:0000256" key="6">
    <source>
        <dbReference type="ARBA" id="ARBA00023012"/>
    </source>
</evidence>
<organism evidence="9 10">
    <name type="scientific">Mycolicibacterium hassiacum (strain DSM 44199 / CIP 105218 / JCM 12690 / 3849)</name>
    <name type="common">Mycobacterium hassiacum</name>
    <dbReference type="NCBI Taxonomy" id="1122247"/>
    <lineage>
        <taxon>Bacteria</taxon>
        <taxon>Bacillati</taxon>
        <taxon>Actinomycetota</taxon>
        <taxon>Actinomycetes</taxon>
        <taxon>Mycobacteriales</taxon>
        <taxon>Mycobacteriaceae</taxon>
        <taxon>Mycolicibacterium</taxon>
    </lineage>
</organism>
<keyword evidence="8" id="KW-1133">Transmembrane helix</keyword>
<dbReference type="eggNOG" id="COG0642">
    <property type="taxonomic scope" value="Bacteria"/>
</dbReference>
<feature type="compositionally biased region" description="Low complexity" evidence="7">
    <location>
        <begin position="825"/>
        <end position="850"/>
    </location>
</feature>
<reference evidence="9 10" key="1">
    <citation type="journal article" date="2012" name="J. Bacteriol.">
        <title>Genome sequence of Mycobacterium hassiacum DSM 44199, a rare source of heat-stable mycobacterial proteins.</title>
        <authorList>
            <person name="Tiago I."/>
            <person name="Maranha A."/>
            <person name="Mendes V."/>
            <person name="Alarico S."/>
            <person name="Moynihan P.J."/>
            <person name="Clarke A.J."/>
            <person name="Macedo-Ribeiro S."/>
            <person name="Pereira P.J."/>
            <person name="Empadinhas N."/>
        </authorList>
    </citation>
    <scope>NUCLEOTIDE SEQUENCE [LARGE SCALE GENOMIC DNA]</scope>
    <source>
        <strain evidence="10">DSM 44199 / CIP 105218 / JCM 12690 / 3849</strain>
    </source>
</reference>
<dbReference type="AlphaFoldDB" id="K5BKE9"/>
<evidence type="ECO:0000256" key="5">
    <source>
        <dbReference type="ARBA" id="ARBA00022777"/>
    </source>
</evidence>
<dbReference type="PANTHER" id="PTHR44936">
    <property type="entry name" value="SENSOR PROTEIN CREC"/>
    <property type="match status" value="1"/>
</dbReference>
<dbReference type="InterPro" id="IPR003594">
    <property type="entry name" value="HATPase_dom"/>
</dbReference>
<keyword evidence="5 9" id="KW-0418">Kinase</keyword>
<protein>
    <recommendedName>
        <fullName evidence="2">histidine kinase</fullName>
        <ecNumber evidence="2">2.7.13.3</ecNumber>
    </recommendedName>
</protein>
<comment type="catalytic activity">
    <reaction evidence="1">
        <text>ATP + protein L-histidine = ADP + protein N-phospho-L-histidine.</text>
        <dbReference type="EC" id="2.7.13.3"/>
    </reaction>
</comment>
<dbReference type="PATRIC" id="fig|1122247.3.peg.1188"/>
<keyword evidence="4" id="KW-0808">Transferase</keyword>
<evidence type="ECO:0000256" key="3">
    <source>
        <dbReference type="ARBA" id="ARBA00022553"/>
    </source>
</evidence>
<dbReference type="InterPro" id="IPR050980">
    <property type="entry name" value="2C_sensor_his_kinase"/>
</dbReference>
<dbReference type="STRING" id="1122247.GCA_000379865_02221"/>
<keyword evidence="3" id="KW-0597">Phosphoprotein</keyword>
<evidence type="ECO:0000256" key="4">
    <source>
        <dbReference type="ARBA" id="ARBA00022679"/>
    </source>
</evidence>
<dbReference type="RefSeq" id="WP_005625693.1">
    <property type="nucleotide sequence ID" value="NZ_AMRA01000031.1"/>
</dbReference>
<accession>K5BKE9</accession>
<feature type="region of interest" description="Disordered" evidence="7">
    <location>
        <begin position="892"/>
        <end position="1001"/>
    </location>
</feature>
<feature type="region of interest" description="Disordered" evidence="7">
    <location>
        <begin position="740"/>
        <end position="857"/>
    </location>
</feature>
<gene>
    <name evidence="9" type="ORF">C731_1235</name>
</gene>
<dbReference type="GO" id="GO:0004673">
    <property type="term" value="F:protein histidine kinase activity"/>
    <property type="evidence" value="ECO:0007669"/>
    <property type="project" value="UniProtKB-EC"/>
</dbReference>
<keyword evidence="10" id="KW-1185">Reference proteome</keyword>
<dbReference type="InterPro" id="IPR036890">
    <property type="entry name" value="HATPase_C_sf"/>
</dbReference>
<evidence type="ECO:0000256" key="7">
    <source>
        <dbReference type="SAM" id="MobiDB-lite"/>
    </source>
</evidence>
<evidence type="ECO:0000256" key="2">
    <source>
        <dbReference type="ARBA" id="ARBA00012438"/>
    </source>
</evidence>
<feature type="compositionally biased region" description="Basic and acidic residues" evidence="7">
    <location>
        <begin position="899"/>
        <end position="909"/>
    </location>
</feature>
<keyword evidence="8" id="KW-0472">Membrane</keyword>
<dbReference type="Gene3D" id="6.10.340.10">
    <property type="match status" value="1"/>
</dbReference>
<feature type="compositionally biased region" description="Basic and acidic residues" evidence="7">
    <location>
        <begin position="987"/>
        <end position="1001"/>
    </location>
</feature>
<sequence>MSVFSQLKQADGTVVDFEREPAPPPRRPSRWSLANWPVRLKVLAIVAIPLLLAAVFGGTRIHDSVTDAVDLRRASDRAEMVPAIVDFMTALDRAVSAGVPGTDPPTAITEFDTAKRELQRGLDTTDLSDDVRQGLTTMIENGQALVEKVAANSINIYDRVTSYAPILLTAEETITSTVRADDERVTAETRALSRAVGVRGQMTMQRLLVIFGGELSEQDLRTRMIALAGTEPSTLFGLSPVVAVGSSDANTLQNELVKRLTIISGPAAILVNNPELLASEEVTDRIAADVIARATDSVLATMTDRAAAQRTAVIRDAAIVGAAMLLTLLLVVLVARKLVVPLRVLRASALKVAHEELAREIEHVQAGGEPLPVRPIPVPTSEEIGQVAHAVDELHEQAVLLAGEQARLQLQLTDMFETLSRRNRSLVDQQLALIDRLERDEEDPDRLEDLFKLDHLAARMRRNGANLLVLAGAKVPREHAEPVPISAVINAAASEVEDYTRVVTASVPDSEIVGSVAGDLVHLLAELLDNALRYSPPSTQVRVSAVHTGNGGLVIEVADHGLGMTESDLRVANARLQSGGEVTPYTARHMGLFVVGRLAAQHGLVVRLRSTIAGEPGSGTTAGVYVPAGLLTGPDHPDQYDEPEYAVPADAHAGIATALALDEQHVSARRGDDDGYFAGGHGEDTQPPDFDSGPEEYPSPERRPAADTGSEIPVPVAVLPQRSPGASGITDIPASVIAAAPEPRDEPAWPEDSMPAQTPEHAPGPSVPVASQPPAVQPDPVRPEAPPRVRPTNTSGFFAARAQAAADYPWRAEAGPATPGPATPGPESAAPAPASTGPAETGPTNTTQDTQDGDEDTIYQRMLSEWLVDPHELANCEDLNWKSVWDRGWSAAAAAEEAPVLRHTEEGLPQREPGARLVPGAADPSAVGRHRNGDPSRTAADADPVRSAAEHGAAAPPVSGPVPRPDPEAIRASISSHFSGVHAGRARARDAAEQARGTEHP</sequence>